<comment type="similarity">
    <text evidence="1">Belongs to the ETS family.</text>
</comment>
<dbReference type="GO" id="GO:0043565">
    <property type="term" value="F:sequence-specific DNA binding"/>
    <property type="evidence" value="ECO:0007669"/>
    <property type="project" value="InterPro"/>
</dbReference>
<feature type="compositionally biased region" description="Gly residues" evidence="2">
    <location>
        <begin position="49"/>
        <end position="58"/>
    </location>
</feature>
<reference evidence="4" key="2">
    <citation type="submission" date="2022-10" db="EMBL/GenBank/DDBJ databases">
        <authorList>
            <consortium name="ENA_rothamsted_submissions"/>
            <consortium name="culmorum"/>
            <person name="King R."/>
        </authorList>
    </citation>
    <scope>NUCLEOTIDE SEQUENCE</scope>
</reference>
<evidence type="ECO:0000256" key="1">
    <source>
        <dbReference type="ARBA" id="ARBA00005562"/>
    </source>
</evidence>
<dbReference type="InterPro" id="IPR036390">
    <property type="entry name" value="WH_DNA-bd_sf"/>
</dbReference>
<gene>
    <name evidence="4" type="ORF">DIATSA_LOCUS8383</name>
</gene>
<dbReference type="Gene3D" id="1.10.10.10">
    <property type="entry name" value="Winged helix-like DNA-binding domain superfamily/Winged helix DNA-binding domain"/>
    <property type="match status" value="1"/>
</dbReference>
<evidence type="ECO:0000259" key="3">
    <source>
        <dbReference type="PROSITE" id="PS50061"/>
    </source>
</evidence>
<dbReference type="Proteomes" id="UP001153714">
    <property type="component" value="Chromosome 23"/>
</dbReference>
<dbReference type="InterPro" id="IPR000418">
    <property type="entry name" value="Ets_dom"/>
</dbReference>
<keyword evidence="5" id="KW-1185">Reference proteome</keyword>
<dbReference type="InterPro" id="IPR036388">
    <property type="entry name" value="WH-like_DNA-bd_sf"/>
</dbReference>
<protein>
    <recommendedName>
        <fullName evidence="3">ETS domain-containing protein</fullName>
    </recommendedName>
</protein>
<evidence type="ECO:0000256" key="2">
    <source>
        <dbReference type="SAM" id="MobiDB-lite"/>
    </source>
</evidence>
<proteinExistence type="inferred from homology"/>
<reference evidence="4" key="1">
    <citation type="submission" date="2021-12" db="EMBL/GenBank/DDBJ databases">
        <authorList>
            <person name="King R."/>
        </authorList>
    </citation>
    <scope>NUCLEOTIDE SEQUENCE</scope>
</reference>
<evidence type="ECO:0000313" key="4">
    <source>
        <dbReference type="EMBL" id="CAG9790722.1"/>
    </source>
</evidence>
<feature type="domain" description="ETS" evidence="3">
    <location>
        <begin position="1"/>
        <end position="25"/>
    </location>
</feature>
<dbReference type="GO" id="GO:0003700">
    <property type="term" value="F:DNA-binding transcription factor activity"/>
    <property type="evidence" value="ECO:0007669"/>
    <property type="project" value="InterPro"/>
</dbReference>
<evidence type="ECO:0000313" key="5">
    <source>
        <dbReference type="Proteomes" id="UP001153714"/>
    </source>
</evidence>
<accession>A0A9N9WFH0</accession>
<dbReference type="EMBL" id="OU893354">
    <property type="protein sequence ID" value="CAG9790722.1"/>
    <property type="molecule type" value="Genomic_DNA"/>
</dbReference>
<sequence length="101" mass="10434">MCTAQVARRWGAQKNRPAMNYDKLSSMAAGAGGGGRARSPPAPAPAPPLGGGGAGGGAGGAGGYHVLTQLYGGVCTQYLQQQHDPRRYYAPHPHHPPHYDT</sequence>
<name>A0A9N9WFH0_9NEOP</name>
<dbReference type="AlphaFoldDB" id="A0A9N9WFH0"/>
<organism evidence="4 5">
    <name type="scientific">Diatraea saccharalis</name>
    <name type="common">sugarcane borer</name>
    <dbReference type="NCBI Taxonomy" id="40085"/>
    <lineage>
        <taxon>Eukaryota</taxon>
        <taxon>Metazoa</taxon>
        <taxon>Ecdysozoa</taxon>
        <taxon>Arthropoda</taxon>
        <taxon>Hexapoda</taxon>
        <taxon>Insecta</taxon>
        <taxon>Pterygota</taxon>
        <taxon>Neoptera</taxon>
        <taxon>Endopterygota</taxon>
        <taxon>Lepidoptera</taxon>
        <taxon>Glossata</taxon>
        <taxon>Ditrysia</taxon>
        <taxon>Pyraloidea</taxon>
        <taxon>Crambidae</taxon>
        <taxon>Crambinae</taxon>
        <taxon>Diatraea</taxon>
    </lineage>
</organism>
<dbReference type="SUPFAM" id="SSF46785">
    <property type="entry name" value="Winged helix' DNA-binding domain"/>
    <property type="match status" value="1"/>
</dbReference>
<dbReference type="PROSITE" id="PS50061">
    <property type="entry name" value="ETS_DOMAIN_3"/>
    <property type="match status" value="1"/>
</dbReference>
<feature type="region of interest" description="Disordered" evidence="2">
    <location>
        <begin position="1"/>
        <end position="58"/>
    </location>
</feature>